<accession>A0AAX2S9T3</accession>
<protein>
    <submittedName>
        <fullName evidence="1">Uncharacterized protein</fullName>
    </submittedName>
</protein>
<dbReference type="Proteomes" id="UP000298017">
    <property type="component" value="Unassembled WGS sequence"/>
</dbReference>
<dbReference type="AlphaFoldDB" id="A0AAX2S9T3"/>
<evidence type="ECO:0000313" key="2">
    <source>
        <dbReference type="Proteomes" id="UP000298017"/>
    </source>
</evidence>
<gene>
    <name evidence="1" type="ORF">E4P33_10320</name>
</gene>
<sequence length="179" mass="19255">MSGHTAGNADRDEVPTSVEAAVARARAELAAYLRVPESAARDLDRIDGAPNATAWASTTWRGLTALADYARDVREHGFTGGFWHWCVQQGSWPATPKKLAMSESQTVANNAQMSAKRVFKVSKAVDPSGEMFMRAHLKISEGGGDLAPRVYFHDDTGGKTGCVHVGFVGPHYLVPNTKA</sequence>
<name>A0AAX2S9T3_KOCRH</name>
<comment type="caution">
    <text evidence="1">The sequence shown here is derived from an EMBL/GenBank/DDBJ whole genome shotgun (WGS) entry which is preliminary data.</text>
</comment>
<proteinExistence type="predicted"/>
<evidence type="ECO:0000313" key="1">
    <source>
        <dbReference type="EMBL" id="TFH99673.1"/>
    </source>
</evidence>
<reference evidence="1 2" key="1">
    <citation type="submission" date="2019-03" db="EMBL/GenBank/DDBJ databases">
        <title>Genome Sequencing and Assembly of Various Microbes Isolated from Alder Root Nodule.</title>
        <authorList>
            <person name="Swanson E."/>
            <person name="Sevigny J.L."/>
            <person name="Pesce C."/>
            <person name="Davis I."/>
            <person name="Kleiner V."/>
            <person name="Tisa L."/>
        </authorList>
    </citation>
    <scope>NUCLEOTIDE SEQUENCE [LARGE SCALE GENOMIC DNA]</scope>
    <source>
        <strain evidence="1 2">4R-31</strain>
    </source>
</reference>
<dbReference type="RefSeq" id="WP_135010844.1">
    <property type="nucleotide sequence ID" value="NZ_SPNK01000013.1"/>
</dbReference>
<dbReference type="EMBL" id="SPNK01000013">
    <property type="protein sequence ID" value="TFH99673.1"/>
    <property type="molecule type" value="Genomic_DNA"/>
</dbReference>
<keyword evidence="2" id="KW-1185">Reference proteome</keyword>
<organism evidence="1 2">
    <name type="scientific">Kocuria rhizophila</name>
    <dbReference type="NCBI Taxonomy" id="72000"/>
    <lineage>
        <taxon>Bacteria</taxon>
        <taxon>Bacillati</taxon>
        <taxon>Actinomycetota</taxon>
        <taxon>Actinomycetes</taxon>
        <taxon>Micrococcales</taxon>
        <taxon>Micrococcaceae</taxon>
        <taxon>Kocuria</taxon>
    </lineage>
</organism>